<dbReference type="EMBL" id="JAOWKX010000004">
    <property type="protein sequence ID" value="MCV2884857.1"/>
    <property type="molecule type" value="Genomic_DNA"/>
</dbReference>
<organism evidence="1 2">
    <name type="scientific">Fluctibacter corallii</name>
    <dbReference type="NCBI Taxonomy" id="2984329"/>
    <lineage>
        <taxon>Bacteria</taxon>
        <taxon>Pseudomonadati</taxon>
        <taxon>Pseudomonadota</taxon>
        <taxon>Gammaproteobacteria</taxon>
        <taxon>Alteromonadales</taxon>
        <taxon>Alteromonadaceae</taxon>
        <taxon>Fluctibacter</taxon>
    </lineage>
</organism>
<comment type="caution">
    <text evidence="1">The sequence shown here is derived from an EMBL/GenBank/DDBJ whole genome shotgun (WGS) entry which is preliminary data.</text>
</comment>
<gene>
    <name evidence="1" type="ORF">OE749_09130</name>
</gene>
<name>A0ABT3A9A5_9ALTE</name>
<protein>
    <submittedName>
        <fullName evidence="1">Uncharacterized protein</fullName>
    </submittedName>
</protein>
<accession>A0ABT3A9A5</accession>
<evidence type="ECO:0000313" key="2">
    <source>
        <dbReference type="Proteomes" id="UP001652504"/>
    </source>
</evidence>
<reference evidence="1 2" key="1">
    <citation type="submission" date="2022-10" db="EMBL/GenBank/DDBJ databases">
        <title>Aestuariibacter sp. AA17 isolated from Montipora capitata coral fragment.</title>
        <authorList>
            <person name="Emsley S.A."/>
            <person name="Pfannmuller K.M."/>
            <person name="Loughran R.M."/>
            <person name="Shlafstein M."/>
            <person name="Papke E."/>
            <person name="Saw J.H."/>
            <person name="Ushijima B."/>
            <person name="Videau P."/>
        </authorList>
    </citation>
    <scope>NUCLEOTIDE SEQUENCE [LARGE SCALE GENOMIC DNA]</scope>
    <source>
        <strain evidence="1 2">AA17</strain>
    </source>
</reference>
<proteinExistence type="predicted"/>
<keyword evidence="2" id="KW-1185">Reference proteome</keyword>
<evidence type="ECO:0000313" key="1">
    <source>
        <dbReference type="EMBL" id="MCV2884857.1"/>
    </source>
</evidence>
<dbReference type="Proteomes" id="UP001652504">
    <property type="component" value="Unassembled WGS sequence"/>
</dbReference>
<sequence>MEAQDYDEQKASAMRLASDTHSIASSESLTSIVEQLFSNDANVDNLILDISRAAEIEYSDAEDLLTIIIKQLNLS</sequence>